<evidence type="ECO:0000313" key="2">
    <source>
        <dbReference type="Proteomes" id="UP000789901"/>
    </source>
</evidence>
<evidence type="ECO:0000313" key="1">
    <source>
        <dbReference type="EMBL" id="CAG8605821.1"/>
    </source>
</evidence>
<name>A0ABN7UKY4_GIGMA</name>
<dbReference type="EMBL" id="CAJVQB010003358">
    <property type="protein sequence ID" value="CAG8605821.1"/>
    <property type="molecule type" value="Genomic_DNA"/>
</dbReference>
<comment type="caution">
    <text evidence="1">The sequence shown here is derived from an EMBL/GenBank/DDBJ whole genome shotgun (WGS) entry which is preliminary data.</text>
</comment>
<protein>
    <submittedName>
        <fullName evidence="1">9302_t:CDS:1</fullName>
    </submittedName>
</protein>
<keyword evidence="2" id="KW-1185">Reference proteome</keyword>
<accession>A0ABN7UKY4</accession>
<gene>
    <name evidence="1" type="ORF">GMARGA_LOCUS7112</name>
</gene>
<sequence>MYDRIEYKIGKKIKICKKEEVLIGSLDFEQEEIKSKIKQTKAAGLTKHDNLIERVIANIKQTEVHSKIKMKVVDKIVNESDKIEDISSPIWASVSKSLQNIVSYKRKDKLGLTL</sequence>
<dbReference type="Proteomes" id="UP000789901">
    <property type="component" value="Unassembled WGS sequence"/>
</dbReference>
<organism evidence="1 2">
    <name type="scientific">Gigaspora margarita</name>
    <dbReference type="NCBI Taxonomy" id="4874"/>
    <lineage>
        <taxon>Eukaryota</taxon>
        <taxon>Fungi</taxon>
        <taxon>Fungi incertae sedis</taxon>
        <taxon>Mucoromycota</taxon>
        <taxon>Glomeromycotina</taxon>
        <taxon>Glomeromycetes</taxon>
        <taxon>Diversisporales</taxon>
        <taxon>Gigasporaceae</taxon>
        <taxon>Gigaspora</taxon>
    </lineage>
</organism>
<proteinExistence type="predicted"/>
<reference evidence="1 2" key="1">
    <citation type="submission" date="2021-06" db="EMBL/GenBank/DDBJ databases">
        <authorList>
            <person name="Kallberg Y."/>
            <person name="Tangrot J."/>
            <person name="Rosling A."/>
        </authorList>
    </citation>
    <scope>NUCLEOTIDE SEQUENCE [LARGE SCALE GENOMIC DNA]</scope>
    <source>
        <strain evidence="1 2">120-4 pot B 10/14</strain>
    </source>
</reference>